<accession>A0AAV2WQF2</accession>
<reference evidence="3" key="1">
    <citation type="submission" date="2014-05" db="EMBL/GenBank/DDBJ databases">
        <authorList>
            <person name="Urmite Genomes"/>
        </authorList>
    </citation>
    <scope>NUCLEOTIDE SEQUENCE</scope>
    <source>
        <strain evidence="3">DSM 44074</strain>
    </source>
</reference>
<evidence type="ECO:0000256" key="2">
    <source>
        <dbReference type="SAM" id="SignalP"/>
    </source>
</evidence>
<protein>
    <recommendedName>
        <fullName evidence="5">Lipoprotein</fullName>
    </recommendedName>
</protein>
<evidence type="ECO:0000313" key="3">
    <source>
        <dbReference type="EMBL" id="CDQ46387.1"/>
    </source>
</evidence>
<proteinExistence type="predicted"/>
<feature type="signal peptide" evidence="2">
    <location>
        <begin position="1"/>
        <end position="27"/>
    </location>
</feature>
<sequence length="82" mass="8434">MASTLLSRKVSAAIGGAAIFAMIGFTAACSSDSDKPAEETTTTTTTTTTEPTVAPTEKSVNPGITVFTPPPTAPQFDPNYHD</sequence>
<evidence type="ECO:0000313" key="4">
    <source>
        <dbReference type="Proteomes" id="UP000028864"/>
    </source>
</evidence>
<dbReference type="RefSeq" id="WP_030134623.1">
    <property type="nucleotide sequence ID" value="NZ_FMZG01000002.1"/>
</dbReference>
<gene>
    <name evidence="3" type="ORF">BN1047_04294</name>
</gene>
<feature type="chain" id="PRO_5043797228" description="Lipoprotein" evidence="2">
    <location>
        <begin position="28"/>
        <end position="82"/>
    </location>
</feature>
<dbReference type="Proteomes" id="UP000028864">
    <property type="component" value="Unassembled WGS sequence"/>
</dbReference>
<reference evidence="3" key="2">
    <citation type="submission" date="2015-09" db="EMBL/GenBank/DDBJ databases">
        <title>Draft genome sequence of Mycobacterium neoaurum DSM 44074.</title>
        <authorList>
            <person name="Croce O."/>
            <person name="Robert C."/>
            <person name="Raoult D."/>
            <person name="Drancourt M."/>
        </authorList>
    </citation>
    <scope>NUCLEOTIDE SEQUENCE</scope>
    <source>
        <strain evidence="3">DSM 44074</strain>
    </source>
</reference>
<keyword evidence="2" id="KW-0732">Signal</keyword>
<dbReference type="AlphaFoldDB" id="A0AAV2WQF2"/>
<dbReference type="EMBL" id="LK021340">
    <property type="protein sequence ID" value="CDQ46387.1"/>
    <property type="molecule type" value="Genomic_DNA"/>
</dbReference>
<feature type="region of interest" description="Disordered" evidence="1">
    <location>
        <begin position="30"/>
        <end position="82"/>
    </location>
</feature>
<name>A0AAV2WQF2_MYCNE</name>
<organism evidence="3 4">
    <name type="scientific">Mycolicibacterium neoaurum</name>
    <name type="common">Mycobacterium neoaurum</name>
    <dbReference type="NCBI Taxonomy" id="1795"/>
    <lineage>
        <taxon>Bacteria</taxon>
        <taxon>Bacillati</taxon>
        <taxon>Actinomycetota</taxon>
        <taxon>Actinomycetes</taxon>
        <taxon>Mycobacteriales</taxon>
        <taxon>Mycobacteriaceae</taxon>
        <taxon>Mycolicibacterium</taxon>
    </lineage>
</organism>
<evidence type="ECO:0008006" key="5">
    <source>
        <dbReference type="Google" id="ProtNLM"/>
    </source>
</evidence>
<feature type="compositionally biased region" description="Low complexity" evidence="1">
    <location>
        <begin position="39"/>
        <end position="57"/>
    </location>
</feature>
<evidence type="ECO:0000256" key="1">
    <source>
        <dbReference type="SAM" id="MobiDB-lite"/>
    </source>
</evidence>